<comment type="subcellular location">
    <subcellularLocation>
        <location evidence="1">Cytoplasm</location>
    </subcellularLocation>
</comment>
<keyword evidence="8" id="KW-1185">Reference proteome</keyword>
<evidence type="ECO:0000256" key="3">
    <source>
        <dbReference type="ARBA" id="ARBA00022490"/>
    </source>
</evidence>
<dbReference type="Gene3D" id="3.40.50.12370">
    <property type="match status" value="1"/>
</dbReference>
<sequence length="326" mass="35401">MKRFKNILYVAQSSVPQSDAIVRAVSFAKSNQAGLTVVEVVPEWILSAGGLPGAPSVDDLRDRLVTNRSEELESLVESAGGGSDVEIQILFGTPFLEVIRAVLRDGYDLVMKAAENPNWSERLFGSDDMHLLRKCPCPVWMMRADEKTNYSNIMAAVDFDPPDGGHVAESDAKNRSLNEQIVSLGASISLSDFAQLHIVHAWDAPETGFASMWTDDPEVAEVKMLEAERARHHAGMEALTHQLRQQVGEESYQYLSPRVQLPKGAARTVVPEQARAIGADLVIMGTVARTGIRGLIIGNTAEAILDQLPCSVLAVKPDGFVSPVGE</sequence>
<dbReference type="PRINTS" id="PR01438">
    <property type="entry name" value="UNVRSLSTRESS"/>
</dbReference>
<feature type="domain" description="UspA" evidence="5">
    <location>
        <begin position="4"/>
        <end position="143"/>
    </location>
</feature>
<comment type="similarity">
    <text evidence="2">Belongs to the universal stress protein A family.</text>
</comment>
<evidence type="ECO:0000256" key="2">
    <source>
        <dbReference type="ARBA" id="ARBA00008791"/>
    </source>
</evidence>
<reference evidence="6 8" key="1">
    <citation type="submission" date="2017-07" db="EMBL/GenBank/DDBJ databases">
        <title>Tamlnaduibacter salinus (Mi-7) genome sequencing.</title>
        <authorList>
            <person name="Verma A."/>
            <person name="Krishnamurthi S."/>
        </authorList>
    </citation>
    <scope>NUCLEOTIDE SEQUENCE [LARGE SCALE GENOMIC DNA]</scope>
    <source>
        <strain evidence="6 8">Mi-7</strain>
    </source>
</reference>
<dbReference type="PANTHER" id="PTHR47892:SF1">
    <property type="entry name" value="UNIVERSAL STRESS PROTEIN E"/>
    <property type="match status" value="1"/>
</dbReference>
<comment type="function">
    <text evidence="4">Required for resistance to DNA-damaging agents.</text>
</comment>
<comment type="caution">
    <text evidence="6">The sequence shown here is derived from an EMBL/GenBank/DDBJ whole genome shotgun (WGS) entry which is preliminary data.</text>
</comment>
<feature type="domain" description="UspA" evidence="5">
    <location>
        <begin position="191"/>
        <end position="316"/>
    </location>
</feature>
<evidence type="ECO:0000259" key="5">
    <source>
        <dbReference type="Pfam" id="PF00582"/>
    </source>
</evidence>
<dbReference type="GO" id="GO:0005737">
    <property type="term" value="C:cytoplasm"/>
    <property type="evidence" value="ECO:0007669"/>
    <property type="project" value="UniProtKB-SubCell"/>
</dbReference>
<dbReference type="CDD" id="cd00293">
    <property type="entry name" value="USP-like"/>
    <property type="match status" value="1"/>
</dbReference>
<accession>A0A2A2I0D7</accession>
<dbReference type="Pfam" id="PF00582">
    <property type="entry name" value="Usp"/>
    <property type="match status" value="2"/>
</dbReference>
<dbReference type="Proteomes" id="UP000218332">
    <property type="component" value="Unassembled WGS sequence"/>
</dbReference>
<dbReference type="SUPFAM" id="SSF52402">
    <property type="entry name" value="Adenine nucleotide alpha hydrolases-like"/>
    <property type="match status" value="2"/>
</dbReference>
<dbReference type="InterPro" id="IPR006015">
    <property type="entry name" value="Universal_stress_UspA"/>
</dbReference>
<reference evidence="7 9" key="2">
    <citation type="submission" date="2018-04" db="EMBL/GenBank/DDBJ databases">
        <title>Genomic Encyclopedia of Type Strains, Phase IV (KMG-IV): sequencing the most valuable type-strain genomes for metagenomic binning, comparative biology and taxonomic classification.</title>
        <authorList>
            <person name="Goeker M."/>
        </authorList>
    </citation>
    <scope>NUCLEOTIDE SEQUENCE [LARGE SCALE GENOMIC DNA]</scope>
    <source>
        <strain evidence="7 9">DSM 28688</strain>
    </source>
</reference>
<evidence type="ECO:0000256" key="1">
    <source>
        <dbReference type="ARBA" id="ARBA00004496"/>
    </source>
</evidence>
<dbReference type="OrthoDB" id="239260at2"/>
<gene>
    <name evidence="7" type="ORF">C8D92_102478</name>
    <name evidence="6" type="ORF">CF392_15500</name>
</gene>
<name>A0A2A2I0D7_9GAMM</name>
<dbReference type="RefSeq" id="WP_095612334.1">
    <property type="nucleotide sequence ID" value="NZ_NMPM01000129.1"/>
</dbReference>
<evidence type="ECO:0000313" key="9">
    <source>
        <dbReference type="Proteomes" id="UP000245887"/>
    </source>
</evidence>
<dbReference type="AlphaFoldDB" id="A0A2A2I0D7"/>
<evidence type="ECO:0000313" key="7">
    <source>
        <dbReference type="EMBL" id="PVY78431.1"/>
    </source>
</evidence>
<proteinExistence type="inferred from homology"/>
<evidence type="ECO:0000313" key="8">
    <source>
        <dbReference type="Proteomes" id="UP000218332"/>
    </source>
</evidence>
<evidence type="ECO:0000256" key="4">
    <source>
        <dbReference type="ARBA" id="ARBA00037131"/>
    </source>
</evidence>
<protein>
    <submittedName>
        <fullName evidence="7">Nucleotide-binding universal stress UspA family protein</fullName>
    </submittedName>
    <submittedName>
        <fullName evidence="6">Universal stress protein</fullName>
    </submittedName>
</protein>
<dbReference type="EMBL" id="NMPM01000129">
    <property type="protein sequence ID" value="PAV24570.1"/>
    <property type="molecule type" value="Genomic_DNA"/>
</dbReference>
<keyword evidence="3" id="KW-0963">Cytoplasm</keyword>
<dbReference type="PANTHER" id="PTHR47892">
    <property type="entry name" value="UNIVERSAL STRESS PROTEIN E"/>
    <property type="match status" value="1"/>
</dbReference>
<dbReference type="EMBL" id="QEKQ01000002">
    <property type="protein sequence ID" value="PVY78431.1"/>
    <property type="molecule type" value="Genomic_DNA"/>
</dbReference>
<organism evidence="6 8">
    <name type="scientific">Tamilnaduibacter salinus</name>
    <dbReference type="NCBI Taxonomy" id="1484056"/>
    <lineage>
        <taxon>Bacteria</taxon>
        <taxon>Pseudomonadati</taxon>
        <taxon>Pseudomonadota</taxon>
        <taxon>Gammaproteobacteria</taxon>
        <taxon>Pseudomonadales</taxon>
        <taxon>Marinobacteraceae</taxon>
        <taxon>Tamilnaduibacter</taxon>
    </lineage>
</organism>
<dbReference type="Proteomes" id="UP000245887">
    <property type="component" value="Unassembled WGS sequence"/>
</dbReference>
<dbReference type="InterPro" id="IPR006016">
    <property type="entry name" value="UspA"/>
</dbReference>
<evidence type="ECO:0000313" key="6">
    <source>
        <dbReference type="EMBL" id="PAV24570.1"/>
    </source>
</evidence>